<dbReference type="EMBL" id="RBCJ01000003">
    <property type="protein sequence ID" value="RKN79321.1"/>
    <property type="molecule type" value="Genomic_DNA"/>
</dbReference>
<keyword evidence="1" id="KW-1133">Transmembrane helix</keyword>
<protein>
    <submittedName>
        <fullName evidence="2">Uncharacterized protein</fullName>
    </submittedName>
</protein>
<reference evidence="2 3" key="1">
    <citation type="submission" date="2018-10" db="EMBL/GenBank/DDBJ databases">
        <title>Ulvibacterium marinum gen. nov., sp. nov., a novel marine bacterium of the family Flavobacteriaceae, isolated from a culture of the green alga Ulva prolifera.</title>
        <authorList>
            <person name="Zhang Z."/>
        </authorList>
    </citation>
    <scope>NUCLEOTIDE SEQUENCE [LARGE SCALE GENOMIC DNA]</scope>
    <source>
        <strain evidence="2 3">CCMM003</strain>
    </source>
</reference>
<comment type="caution">
    <text evidence="2">The sequence shown here is derived from an EMBL/GenBank/DDBJ whole genome shotgun (WGS) entry which is preliminary data.</text>
</comment>
<feature type="transmembrane region" description="Helical" evidence="1">
    <location>
        <begin position="117"/>
        <end position="136"/>
    </location>
</feature>
<sequence length="431" mass="50054">MSHISDNDKNLLEAIKKRIAKASGLSEVSDWVQKDYEFVVFFIEDQTGHRLSLSTVKRIWKNEFERLPHTTTLDILANLAYNKDWHSIKKEHLSPEIQTIPKREMEKKPRKVKSPKLYFLILLAVLLLSVLGTYLLSTISTRSPSKVSEEVSFSYEKTVEGKIPNTVVFRYDIEGVDANRFFLQQSWDSSRKVEIFKGTNERTDIYYIPGYFMAKLFADEEIIKELPIHVTYEDWFMAARQPMEKIYTFSPNLWSKEDYLGIDKRKLAQKGIDLNKKLQLAFYYVIDFGLDGDDFEQTTHFKMEPLEAIDCPIFNLHVQGVDGYYWIMFGNKGCESELEMRLGDVIHNGKNEDLSMFGTSVYEWQKVDVLTKDKEVTLKLNGTPIFSSAYHQSIGPIMEISYFFNGIGMIDNVQLKNINGETIFADDFTKR</sequence>
<gene>
    <name evidence="2" type="ORF">D7Z94_13440</name>
</gene>
<name>A0A3B0C4A6_9FLAO</name>
<evidence type="ECO:0000256" key="1">
    <source>
        <dbReference type="SAM" id="Phobius"/>
    </source>
</evidence>
<keyword evidence="1" id="KW-0812">Transmembrane</keyword>
<proteinExistence type="predicted"/>
<dbReference type="Proteomes" id="UP000276603">
    <property type="component" value="Unassembled WGS sequence"/>
</dbReference>
<dbReference type="RefSeq" id="WP_120712133.1">
    <property type="nucleotide sequence ID" value="NZ_RBCJ01000003.1"/>
</dbReference>
<evidence type="ECO:0000313" key="3">
    <source>
        <dbReference type="Proteomes" id="UP000276603"/>
    </source>
</evidence>
<organism evidence="2 3">
    <name type="scientific">Ulvibacterium marinum</name>
    <dbReference type="NCBI Taxonomy" id="2419782"/>
    <lineage>
        <taxon>Bacteria</taxon>
        <taxon>Pseudomonadati</taxon>
        <taxon>Bacteroidota</taxon>
        <taxon>Flavobacteriia</taxon>
        <taxon>Flavobacteriales</taxon>
        <taxon>Flavobacteriaceae</taxon>
        <taxon>Ulvibacterium</taxon>
    </lineage>
</organism>
<evidence type="ECO:0000313" key="2">
    <source>
        <dbReference type="EMBL" id="RKN79321.1"/>
    </source>
</evidence>
<dbReference type="OrthoDB" id="639802at2"/>
<keyword evidence="1" id="KW-0472">Membrane</keyword>
<dbReference type="AlphaFoldDB" id="A0A3B0C4A6"/>
<accession>A0A3B0C4A6</accession>
<keyword evidence="3" id="KW-1185">Reference proteome</keyword>